<evidence type="ECO:0000259" key="12">
    <source>
        <dbReference type="PROSITE" id="PS51714"/>
    </source>
</evidence>
<dbReference type="Gene3D" id="3.40.50.300">
    <property type="entry name" value="P-loop containing nucleotide triphosphate hydrolases"/>
    <property type="match status" value="1"/>
</dbReference>
<evidence type="ECO:0000313" key="13">
    <source>
        <dbReference type="EMBL" id="KAJ2808969.1"/>
    </source>
</evidence>
<dbReference type="InterPro" id="IPR039761">
    <property type="entry name" value="Bms1/Tsr1"/>
</dbReference>
<dbReference type="SMART" id="SM00785">
    <property type="entry name" value="AARP2CN"/>
    <property type="match status" value="1"/>
</dbReference>
<comment type="similarity">
    <text evidence="10">Belongs to the TRAFAC class translation factor GTPase superfamily. Bms1-like GTPase family. BMS1 subfamily.</text>
</comment>
<dbReference type="PROSITE" id="PS51714">
    <property type="entry name" value="G_BMS1"/>
    <property type="match status" value="1"/>
</dbReference>
<comment type="subcellular location">
    <subcellularLocation>
        <location evidence="1">Nucleus</location>
        <location evidence="1">Nucleolus</location>
    </subcellularLocation>
</comment>
<dbReference type="SUPFAM" id="SSF52540">
    <property type="entry name" value="P-loop containing nucleoside triphosphate hydrolases"/>
    <property type="match status" value="1"/>
</dbReference>
<dbReference type="FunFam" id="3.40.50.300:FF:000105">
    <property type="entry name" value="BMS1 ribosome biogenesis factor"/>
    <property type="match status" value="1"/>
</dbReference>
<dbReference type="GO" id="GO:0003924">
    <property type="term" value="F:GTPase activity"/>
    <property type="evidence" value="ECO:0007669"/>
    <property type="project" value="TreeGrafter"/>
</dbReference>
<dbReference type="InterPro" id="IPR007034">
    <property type="entry name" value="BMS1_TSR1_C"/>
</dbReference>
<comment type="catalytic activity">
    <reaction evidence="9">
        <text>GTP + H2O = GDP + phosphate + H(+)</text>
        <dbReference type="Rhea" id="RHEA:19669"/>
        <dbReference type="ChEBI" id="CHEBI:15377"/>
        <dbReference type="ChEBI" id="CHEBI:15378"/>
        <dbReference type="ChEBI" id="CHEBI:37565"/>
        <dbReference type="ChEBI" id="CHEBI:43474"/>
        <dbReference type="ChEBI" id="CHEBI:58189"/>
    </reaction>
    <physiologicalReaction direction="left-to-right" evidence="9">
        <dbReference type="Rhea" id="RHEA:19670"/>
    </physiologicalReaction>
</comment>
<keyword evidence="8" id="KW-0539">Nucleus</keyword>
<evidence type="ECO:0000256" key="9">
    <source>
        <dbReference type="ARBA" id="ARBA00049117"/>
    </source>
</evidence>
<evidence type="ECO:0000256" key="4">
    <source>
        <dbReference type="ARBA" id="ARBA00022741"/>
    </source>
</evidence>
<feature type="compositionally biased region" description="Acidic residues" evidence="11">
    <location>
        <begin position="417"/>
        <end position="427"/>
    </location>
</feature>
<dbReference type="AlphaFoldDB" id="A0A9W8LU37"/>
<evidence type="ECO:0000256" key="1">
    <source>
        <dbReference type="ARBA" id="ARBA00004604"/>
    </source>
</evidence>
<keyword evidence="14" id="KW-1185">Reference proteome</keyword>
<dbReference type="EMBL" id="JANBUO010000015">
    <property type="protein sequence ID" value="KAJ2808969.1"/>
    <property type="molecule type" value="Genomic_DNA"/>
</dbReference>
<keyword evidence="5 13" id="KW-0378">Hydrolase</keyword>
<sequence>MDTKQTHKAHRVRKSGASAKKTQKKNAEKNNPKAFTMQSSQRADRMSRRKAELDEKKYHVPMADRTPTVPPPLVVAVVGPPRSGKTTLVKSLIRRYTKNTLTEIRGPVTVVTGKHQRLTFMEAANDISAMTDLAKVADLVILTIDASFGFEMETFEFLNLLQTHGMPKVMGVLTHLDEFKDNKRLKLAKKNFKHRFWSEVYEGAKLFYLSGIENGRYLDREILNLSRFVSVMKLRPLAWRSSHPYMLADRIQDLTDPEVLEANPKANRTVALYGYLRGMHMRGGDRVHIPGAGDYRIDQTEQLPDPCPIPDKERKRLDERHKLVYAPMSEINGVMYDKDAVYIDVKKSRHEEKAEAGEGERMLGELQKVGTISDRLADQQFNLFSGAKPLTASSVRRPAESDYAQAVDSISKNSDTDGSDTDSDSDSDAGSTIGGGDGHETSSEGSTDESDSEIDSADEDDILRRVDALDTNASDDSSDSDSDDDQGVERLAPIHTASKRVNLMELVYGQKLEDKDGLAAGVSVNDNAKSLAMDTDLDEHKLRKCFITNPGDSEDEQGGEDEDEDDAGDFEDLEADSDGEQQPNDEASGTADESEEDEDQSDEENEFGLPSDKMKKLQNKFERLYGSDDEDGEKKDFYQQQKDVLQKYVDDTRLAMDELSSIDYRWAGEYVRVVIEDMPTEFIQGFNPYLPVVVGGVSNEEGLSLITLRIKRHRWYPKILKTGDPIVVSVGWRRFQTIPTYFMNDRIKNRMLKYTPEHMHCSAAIYAPFIQPGTGFCAYHLTRQHRFGIAATGTVLENSQAIDVVKKIKLTGYPEKILKHTAYIKRMFNSSLEVAKFEGASLKTVSGIRGQVKKAFGNNGVFRATFEDRIKASDIVFLRAFHTIPIKKFYNPITSLLSVTYMRTVAEIRRSKDMKVPNKKDSHYKPIERVVKRFNPLRIPKSVQAELPFKSKTKHVKTENGTSRAVVMDKHDKRVADLLGQINLLHKDKAKKQREKVQRQKAEYVKRRRAEEDEADARRKRKRKSFFRLEGRNQKGGSAQD</sequence>
<feature type="compositionally biased region" description="Basic residues" evidence="11">
    <location>
        <begin position="1"/>
        <end position="14"/>
    </location>
</feature>
<dbReference type="GO" id="GO:0034511">
    <property type="term" value="F:U3 snoRNA binding"/>
    <property type="evidence" value="ECO:0007669"/>
    <property type="project" value="TreeGrafter"/>
</dbReference>
<dbReference type="GO" id="GO:0000479">
    <property type="term" value="P:endonucleolytic cleavage of tricistronic rRNA transcript (SSU-rRNA, 5.8S rRNA, LSU-rRNA)"/>
    <property type="evidence" value="ECO:0007669"/>
    <property type="project" value="TreeGrafter"/>
</dbReference>
<dbReference type="Proteomes" id="UP001140094">
    <property type="component" value="Unassembled WGS sequence"/>
</dbReference>
<feature type="compositionally biased region" description="Acidic residues" evidence="11">
    <location>
        <begin position="476"/>
        <end position="486"/>
    </location>
</feature>
<dbReference type="GO" id="GO:0032040">
    <property type="term" value="C:small-subunit processome"/>
    <property type="evidence" value="ECO:0007669"/>
    <property type="project" value="UniProtKB-ARBA"/>
</dbReference>
<proteinExistence type="inferred from homology"/>
<evidence type="ECO:0000256" key="3">
    <source>
        <dbReference type="ARBA" id="ARBA00022553"/>
    </source>
</evidence>
<dbReference type="InterPro" id="IPR037875">
    <property type="entry name" value="Bms1_N"/>
</dbReference>
<feature type="compositionally biased region" description="Basic and acidic residues" evidence="11">
    <location>
        <begin position="995"/>
        <end position="1011"/>
    </location>
</feature>
<comment type="caution">
    <text evidence="13">The sequence shown here is derived from an EMBL/GenBank/DDBJ whole genome shotgun (WGS) entry which is preliminary data.</text>
</comment>
<dbReference type="GO" id="GO:0000462">
    <property type="term" value="P:maturation of SSU-rRNA from tricistronic rRNA transcript (SSU-rRNA, 5.8S rRNA, LSU-rRNA)"/>
    <property type="evidence" value="ECO:0007669"/>
    <property type="project" value="TreeGrafter"/>
</dbReference>
<dbReference type="PANTHER" id="PTHR12858">
    <property type="entry name" value="RIBOSOME BIOGENESIS PROTEIN"/>
    <property type="match status" value="1"/>
</dbReference>
<evidence type="ECO:0000256" key="10">
    <source>
        <dbReference type="ARBA" id="ARBA00061391"/>
    </source>
</evidence>
<feature type="domain" description="Bms1-type G" evidence="12">
    <location>
        <begin position="71"/>
        <end position="235"/>
    </location>
</feature>
<dbReference type="InterPro" id="IPR012948">
    <property type="entry name" value="AARP2CN"/>
</dbReference>
<dbReference type="InterPro" id="IPR027417">
    <property type="entry name" value="P-loop_NTPase"/>
</dbReference>
<evidence type="ECO:0000313" key="14">
    <source>
        <dbReference type="Proteomes" id="UP001140094"/>
    </source>
</evidence>
<organism evidence="13 14">
    <name type="scientific">Coemansia guatemalensis</name>
    <dbReference type="NCBI Taxonomy" id="2761395"/>
    <lineage>
        <taxon>Eukaryota</taxon>
        <taxon>Fungi</taxon>
        <taxon>Fungi incertae sedis</taxon>
        <taxon>Zoopagomycota</taxon>
        <taxon>Kickxellomycotina</taxon>
        <taxon>Kickxellomycetes</taxon>
        <taxon>Kickxellales</taxon>
        <taxon>Kickxellaceae</taxon>
        <taxon>Coemansia</taxon>
    </lineage>
</organism>
<evidence type="ECO:0000256" key="8">
    <source>
        <dbReference type="ARBA" id="ARBA00023242"/>
    </source>
</evidence>
<dbReference type="SMART" id="SM01362">
    <property type="entry name" value="DUF663"/>
    <property type="match status" value="1"/>
</dbReference>
<evidence type="ECO:0000256" key="7">
    <source>
        <dbReference type="ARBA" id="ARBA00023134"/>
    </source>
</evidence>
<dbReference type="CDD" id="cd01882">
    <property type="entry name" value="BMS1"/>
    <property type="match status" value="1"/>
</dbReference>
<dbReference type="Pfam" id="PF04950">
    <property type="entry name" value="RIBIOP_C"/>
    <property type="match status" value="1"/>
</dbReference>
<feature type="region of interest" description="Disordered" evidence="11">
    <location>
        <begin position="989"/>
        <end position="1041"/>
    </location>
</feature>
<accession>A0A9W8LU37</accession>
<keyword evidence="2" id="KW-0690">Ribosome biogenesis</keyword>
<evidence type="ECO:0000256" key="6">
    <source>
        <dbReference type="ARBA" id="ARBA00022840"/>
    </source>
</evidence>
<evidence type="ECO:0000256" key="11">
    <source>
        <dbReference type="SAM" id="MobiDB-lite"/>
    </source>
</evidence>
<dbReference type="Pfam" id="PF08142">
    <property type="entry name" value="AARP2CN"/>
    <property type="match status" value="1"/>
</dbReference>
<feature type="compositionally biased region" description="Acidic residues" evidence="11">
    <location>
        <begin position="446"/>
        <end position="461"/>
    </location>
</feature>
<feature type="region of interest" description="Disordered" evidence="11">
    <location>
        <begin position="1"/>
        <end position="52"/>
    </location>
</feature>
<feature type="compositionally biased region" description="Acidic residues" evidence="11">
    <location>
        <begin position="552"/>
        <end position="579"/>
    </location>
</feature>
<protein>
    <submittedName>
        <fullName evidence="13">Glycoside hydrolase 2 (Mannanase, beta-galactosidase)</fullName>
    </submittedName>
</protein>
<feature type="compositionally biased region" description="Acidic residues" evidence="11">
    <location>
        <begin position="592"/>
        <end position="606"/>
    </location>
</feature>
<dbReference type="InterPro" id="IPR030387">
    <property type="entry name" value="G_Bms1/Tsr1_dom"/>
</dbReference>
<keyword evidence="4" id="KW-0547">Nucleotide-binding</keyword>
<feature type="region of interest" description="Disordered" evidence="11">
    <location>
        <begin position="394"/>
        <end position="495"/>
    </location>
</feature>
<keyword evidence="7" id="KW-0342">GTP-binding</keyword>
<dbReference type="GO" id="GO:0005654">
    <property type="term" value="C:nucleoplasm"/>
    <property type="evidence" value="ECO:0007669"/>
    <property type="project" value="UniProtKB-ARBA"/>
</dbReference>
<feature type="region of interest" description="Disordered" evidence="11">
    <location>
        <begin position="547"/>
        <end position="613"/>
    </location>
</feature>
<dbReference type="OrthoDB" id="10260897at2759"/>
<keyword evidence="3" id="KW-0597">Phosphoprotein</keyword>
<gene>
    <name evidence="13" type="primary">BMS1</name>
    <name evidence="13" type="ORF">H4R20_000477</name>
</gene>
<evidence type="ECO:0000256" key="2">
    <source>
        <dbReference type="ARBA" id="ARBA00022517"/>
    </source>
</evidence>
<dbReference type="GO" id="GO:0005524">
    <property type="term" value="F:ATP binding"/>
    <property type="evidence" value="ECO:0007669"/>
    <property type="project" value="UniProtKB-KW"/>
</dbReference>
<keyword evidence="6" id="KW-0067">ATP-binding</keyword>
<name>A0A9W8LU37_9FUNG</name>
<dbReference type="PANTHER" id="PTHR12858:SF2">
    <property type="entry name" value="RIBOSOME BIOGENESIS PROTEIN BMS1 HOMOLOG"/>
    <property type="match status" value="1"/>
</dbReference>
<dbReference type="GO" id="GO:0030686">
    <property type="term" value="C:90S preribosome"/>
    <property type="evidence" value="ECO:0007669"/>
    <property type="project" value="TreeGrafter"/>
</dbReference>
<feature type="compositionally biased region" description="Basic and acidic residues" evidence="11">
    <location>
        <begin position="42"/>
        <end position="52"/>
    </location>
</feature>
<dbReference type="GO" id="GO:0005525">
    <property type="term" value="F:GTP binding"/>
    <property type="evidence" value="ECO:0007669"/>
    <property type="project" value="UniProtKB-KW"/>
</dbReference>
<evidence type="ECO:0000256" key="5">
    <source>
        <dbReference type="ARBA" id="ARBA00022801"/>
    </source>
</evidence>
<reference evidence="13" key="1">
    <citation type="submission" date="2022-07" db="EMBL/GenBank/DDBJ databases">
        <title>Phylogenomic reconstructions and comparative analyses of Kickxellomycotina fungi.</title>
        <authorList>
            <person name="Reynolds N.K."/>
            <person name="Stajich J.E."/>
            <person name="Barry K."/>
            <person name="Grigoriev I.V."/>
            <person name="Crous P."/>
            <person name="Smith M.E."/>
        </authorList>
    </citation>
    <scope>NUCLEOTIDE SEQUENCE</scope>
    <source>
        <strain evidence="13">NRRL 1565</strain>
    </source>
</reference>